<dbReference type="InterPro" id="IPR000873">
    <property type="entry name" value="AMP-dep_synth/lig_dom"/>
</dbReference>
<dbReference type="Gene3D" id="3.40.50.12780">
    <property type="entry name" value="N-terminal domain of ligase-like"/>
    <property type="match status" value="1"/>
</dbReference>
<dbReference type="STRING" id="114155.A0A4V2K842"/>
<dbReference type="InterPro" id="IPR045851">
    <property type="entry name" value="AMP-bd_C_sf"/>
</dbReference>
<gene>
    <name evidence="3" type="ORF">BD310DRAFT_926875</name>
</gene>
<dbReference type="PANTHER" id="PTHR24096:SF422">
    <property type="entry name" value="BCDNA.GH02901"/>
    <property type="match status" value="1"/>
</dbReference>
<keyword evidence="4" id="KW-1185">Reference proteome</keyword>
<dbReference type="SUPFAM" id="SSF56801">
    <property type="entry name" value="Acetyl-CoA synthetase-like"/>
    <property type="match status" value="1"/>
</dbReference>
<keyword evidence="3" id="KW-0436">Ligase</keyword>
<proteinExistence type="predicted"/>
<organism evidence="3 4">
    <name type="scientific">Dichomitus squalens</name>
    <dbReference type="NCBI Taxonomy" id="114155"/>
    <lineage>
        <taxon>Eukaryota</taxon>
        <taxon>Fungi</taxon>
        <taxon>Dikarya</taxon>
        <taxon>Basidiomycota</taxon>
        <taxon>Agaricomycotina</taxon>
        <taxon>Agaricomycetes</taxon>
        <taxon>Polyporales</taxon>
        <taxon>Polyporaceae</taxon>
        <taxon>Dichomitus</taxon>
    </lineage>
</organism>
<accession>A0A4V2K842</accession>
<feature type="domain" description="AMP-binding enzyme C-terminal" evidence="2">
    <location>
        <begin position="467"/>
        <end position="554"/>
    </location>
</feature>
<dbReference type="Pfam" id="PF13193">
    <property type="entry name" value="AMP-binding_C"/>
    <property type="match status" value="1"/>
</dbReference>
<evidence type="ECO:0000313" key="4">
    <source>
        <dbReference type="Proteomes" id="UP000292082"/>
    </source>
</evidence>
<name>A0A4V2K842_9APHY</name>
<evidence type="ECO:0000313" key="3">
    <source>
        <dbReference type="EMBL" id="TBU58568.1"/>
    </source>
</evidence>
<dbReference type="Gene3D" id="3.30.300.30">
    <property type="match status" value="1"/>
</dbReference>
<dbReference type="Proteomes" id="UP000292082">
    <property type="component" value="Unassembled WGS sequence"/>
</dbReference>
<dbReference type="GO" id="GO:0016405">
    <property type="term" value="F:CoA-ligase activity"/>
    <property type="evidence" value="ECO:0007669"/>
    <property type="project" value="TreeGrafter"/>
</dbReference>
<dbReference type="InterPro" id="IPR042099">
    <property type="entry name" value="ANL_N_sf"/>
</dbReference>
<reference evidence="3 4" key="1">
    <citation type="submission" date="2019-01" db="EMBL/GenBank/DDBJ databases">
        <title>Draft genome sequences of three monokaryotic isolates of the white-rot basidiomycete fungus Dichomitus squalens.</title>
        <authorList>
            <consortium name="DOE Joint Genome Institute"/>
            <person name="Lopez S.C."/>
            <person name="Andreopoulos B."/>
            <person name="Pangilinan J."/>
            <person name="Lipzen A."/>
            <person name="Riley R."/>
            <person name="Ahrendt S."/>
            <person name="Ng V."/>
            <person name="Barry K."/>
            <person name="Daum C."/>
            <person name="Grigoriev I.V."/>
            <person name="Hilden K.S."/>
            <person name="Makela M.R."/>
            <person name="de Vries R.P."/>
        </authorList>
    </citation>
    <scope>NUCLEOTIDE SEQUENCE [LARGE SCALE GENOMIC DNA]</scope>
    <source>
        <strain evidence="3 4">CBS 464.89</strain>
    </source>
</reference>
<feature type="domain" description="AMP-dependent synthetase/ligase" evidence="1">
    <location>
        <begin position="36"/>
        <end position="417"/>
    </location>
</feature>
<protein>
    <submittedName>
        <fullName evidence="3">Phenylacetyl-CoA ligase</fullName>
    </submittedName>
</protein>
<dbReference type="CDD" id="cd05911">
    <property type="entry name" value="Firefly_Luc_like"/>
    <property type="match status" value="1"/>
</dbReference>
<dbReference type="InterPro" id="IPR020845">
    <property type="entry name" value="AMP-binding_CS"/>
</dbReference>
<sequence>MALFQSLAAAFVPPRDDLTLPQFILDDLDAHFTKPTRQADVPCLIEDESGRALYVAELQHRTHTLAGALKCQWDIGAGDVVSLYAPNHIDYAVIAWAVHRLGGIVATHSPTLTSDELVYQFRKVRPMLVVAHPDNLSTALHAMKQSGVTDDRLALLDGELAPGTPFPSIESLIQHTGQPRSYTEKVLEAGQAKTTIAFLCFSSGTTGKPKAVSISHFNVICNVIQCATFNRISEPYARREERRFRPGDICSGVLPLYHIYGLVVNLHFVLYSAMTLVISKKFNFDNFLGSIQRHRITHLMIVPPQAVLFCKHPSVQRHDLSSVRYLMIAAAPVSAELTEQLLGVFPAAQLGQGYGMTETCATISMFPTSQKVGTLGSGGQLVSGTTAKVVKPNGELAKIGERGELYVTGPQVTLGYYLDDEATRTTFIDGWIRTGDEVMIQENGDLFITDRIKELIKVKGNQVAPSELEGYLLNHSDVADAAVIGVHDEYAGELPRAYVALKPHVAAVVQRDQQAANHVRAKLYEHVASRTSRYKWLDGGIEFLNEIPKNASGKILRRVLREVSNRATPLANRSRL</sequence>
<evidence type="ECO:0000259" key="1">
    <source>
        <dbReference type="Pfam" id="PF00501"/>
    </source>
</evidence>
<dbReference type="Pfam" id="PF00501">
    <property type="entry name" value="AMP-binding"/>
    <property type="match status" value="1"/>
</dbReference>
<dbReference type="PROSITE" id="PS00455">
    <property type="entry name" value="AMP_BINDING"/>
    <property type="match status" value="1"/>
</dbReference>
<dbReference type="EMBL" id="ML145123">
    <property type="protein sequence ID" value="TBU58568.1"/>
    <property type="molecule type" value="Genomic_DNA"/>
</dbReference>
<dbReference type="PANTHER" id="PTHR24096">
    <property type="entry name" value="LONG-CHAIN-FATTY-ACID--COA LIGASE"/>
    <property type="match status" value="1"/>
</dbReference>
<dbReference type="AlphaFoldDB" id="A0A4V2K842"/>
<evidence type="ECO:0000259" key="2">
    <source>
        <dbReference type="Pfam" id="PF13193"/>
    </source>
</evidence>
<dbReference type="InterPro" id="IPR025110">
    <property type="entry name" value="AMP-bd_C"/>
</dbReference>